<dbReference type="AlphaFoldDB" id="A0A0B6D518"/>
<sequence>MKKTSLVVAALFTSTLALATPFTLNIDNQSETLGLQLHSSTDGDKNLEKGINTFNLDTQNQYEIRIPNVQIIGSLKQDASFFTMQSVPMNPQYYQNLNVEISSPNGSYKTVTPKQASGICSIDTQGQGITCRISKVAPSELNITLTGGKAPEPIAEYTYDAGAWDGSKIYQVKYNPTLYPKVIYSVDGGKNYMSYVACWYADASNTPGNGDPWREYDPSKNVCS</sequence>
<evidence type="ECO:0000313" key="3">
    <source>
        <dbReference type="Proteomes" id="UP000031830"/>
    </source>
</evidence>
<evidence type="ECO:0000256" key="1">
    <source>
        <dbReference type="SAM" id="SignalP"/>
    </source>
</evidence>
<proteinExistence type="predicted"/>
<dbReference type="Proteomes" id="UP000031830">
    <property type="component" value="Chromosome"/>
</dbReference>
<keyword evidence="1" id="KW-0732">Signal</keyword>
<organism evidence="2 3">
    <name type="scientific">Francisella philomiragia</name>
    <dbReference type="NCBI Taxonomy" id="28110"/>
    <lineage>
        <taxon>Bacteria</taxon>
        <taxon>Pseudomonadati</taxon>
        <taxon>Pseudomonadota</taxon>
        <taxon>Gammaproteobacteria</taxon>
        <taxon>Thiotrichales</taxon>
        <taxon>Francisellaceae</taxon>
        <taxon>Francisella</taxon>
    </lineage>
</organism>
<feature type="signal peptide" evidence="1">
    <location>
        <begin position="1"/>
        <end position="19"/>
    </location>
</feature>
<name>A0A0B6D518_9GAMM</name>
<gene>
    <name evidence="2" type="ORF">LA55_2002</name>
</gene>
<evidence type="ECO:0000313" key="2">
    <source>
        <dbReference type="EMBL" id="AJI53941.1"/>
    </source>
</evidence>
<accession>A0A0B6D518</accession>
<protein>
    <submittedName>
        <fullName evidence="2">Uncharacterized protein</fullName>
    </submittedName>
</protein>
<feature type="chain" id="PRO_5002108070" evidence="1">
    <location>
        <begin position="20"/>
        <end position="224"/>
    </location>
</feature>
<dbReference type="KEGG" id="fpz:LA55_2002"/>
<reference evidence="2 3" key="1">
    <citation type="journal article" date="2015" name="Genome Announc.">
        <title>Genome sequencing of 18 francisella strains to aid in assay development and testing.</title>
        <authorList>
            <person name="Johnson S.L."/>
            <person name="Daligault H.E."/>
            <person name="Davenport K.W."/>
            <person name="Coyne S.R."/>
            <person name="Frey K.G."/>
            <person name="Koroleva G.I."/>
            <person name="Broomall S.M."/>
            <person name="Bishop-Lilly K.A."/>
            <person name="Bruce D.C."/>
            <person name="Chertkov O."/>
            <person name="Freitas T."/>
            <person name="Jaissle J."/>
            <person name="Ladner J.T."/>
            <person name="Rosenzweig C.N."/>
            <person name="Gibbons H.S."/>
            <person name="Palacios G.F."/>
            <person name="Redden C.L."/>
            <person name="Xu Y."/>
            <person name="Minogue T.D."/>
            <person name="Chain P.S."/>
        </authorList>
    </citation>
    <scope>NUCLEOTIDE SEQUENCE [LARGE SCALE GENOMIC DNA]</scope>
    <source>
        <strain evidence="2 3">GA01-2794</strain>
    </source>
</reference>
<dbReference type="RefSeq" id="WP_044527002.1">
    <property type="nucleotide sequence ID" value="NZ_CP009440.1"/>
</dbReference>
<dbReference type="EMBL" id="CP009440">
    <property type="protein sequence ID" value="AJI53941.1"/>
    <property type="molecule type" value="Genomic_DNA"/>
</dbReference>